<feature type="compositionally biased region" description="Polar residues" evidence="10">
    <location>
        <begin position="45"/>
        <end position="54"/>
    </location>
</feature>
<evidence type="ECO:0000256" key="3">
    <source>
        <dbReference type="ARBA" id="ARBA00022679"/>
    </source>
</evidence>
<dbReference type="GO" id="GO:0106274">
    <property type="term" value="F:NAD+-protein-arginine ADP-ribosyltransferase activity"/>
    <property type="evidence" value="ECO:0007669"/>
    <property type="project" value="UniProtKB-EC"/>
</dbReference>
<organism evidence="12 15">
    <name type="scientific">Didymodactylos carnosus</name>
    <dbReference type="NCBI Taxonomy" id="1234261"/>
    <lineage>
        <taxon>Eukaryota</taxon>
        <taxon>Metazoa</taxon>
        <taxon>Spiralia</taxon>
        <taxon>Gnathifera</taxon>
        <taxon>Rotifera</taxon>
        <taxon>Eurotatoria</taxon>
        <taxon>Bdelloidea</taxon>
        <taxon>Philodinida</taxon>
        <taxon>Philodinidae</taxon>
        <taxon>Didymodactylos</taxon>
    </lineage>
</organism>
<evidence type="ECO:0000256" key="6">
    <source>
        <dbReference type="ARBA" id="ARBA00022803"/>
    </source>
</evidence>
<evidence type="ECO:0000313" key="15">
    <source>
        <dbReference type="Proteomes" id="UP000663829"/>
    </source>
</evidence>
<feature type="compositionally biased region" description="Basic and acidic residues" evidence="10">
    <location>
        <begin position="168"/>
        <end position="177"/>
    </location>
</feature>
<dbReference type="Gene3D" id="3.90.176.10">
    <property type="entry name" value="Toxin ADP-ribosyltransferase, Chain A, domain 1"/>
    <property type="match status" value="1"/>
</dbReference>
<keyword evidence="6 8" id="KW-0802">TPR repeat</keyword>
<dbReference type="EC" id="2.4.2.31" evidence="9"/>
<dbReference type="OrthoDB" id="5390271at2759"/>
<dbReference type="Gene3D" id="1.25.40.10">
    <property type="entry name" value="Tetratricopeptide repeat domain"/>
    <property type="match status" value="2"/>
</dbReference>
<dbReference type="InterPro" id="IPR000768">
    <property type="entry name" value="ART"/>
</dbReference>
<dbReference type="Proteomes" id="UP000681722">
    <property type="component" value="Unassembled WGS sequence"/>
</dbReference>
<evidence type="ECO:0000256" key="2">
    <source>
        <dbReference type="ARBA" id="ARBA00022676"/>
    </source>
</evidence>
<dbReference type="EMBL" id="CAJNOQ010023088">
    <property type="protein sequence ID" value="CAF1510213.1"/>
    <property type="molecule type" value="Genomic_DNA"/>
</dbReference>
<feature type="repeat" description="TPR" evidence="8">
    <location>
        <begin position="780"/>
        <end position="813"/>
    </location>
</feature>
<evidence type="ECO:0000256" key="8">
    <source>
        <dbReference type="PROSITE-ProRule" id="PRU00339"/>
    </source>
</evidence>
<evidence type="ECO:0000256" key="1">
    <source>
        <dbReference type="ARBA" id="ARBA00009558"/>
    </source>
</evidence>
<feature type="region of interest" description="Disordered" evidence="10">
    <location>
        <begin position="151"/>
        <end position="177"/>
    </location>
</feature>
<name>A0A815TRH3_9BILA</name>
<accession>A0A815TRH3</accession>
<feature type="repeat" description="TPR" evidence="8">
    <location>
        <begin position="656"/>
        <end position="689"/>
    </location>
</feature>
<comment type="caution">
    <text evidence="12">The sequence shown here is derived from an EMBL/GenBank/DDBJ whole genome shotgun (WGS) entry which is preliminary data.</text>
</comment>
<dbReference type="InterPro" id="IPR011990">
    <property type="entry name" value="TPR-like_helical_dom_sf"/>
</dbReference>
<evidence type="ECO:0000256" key="7">
    <source>
        <dbReference type="ARBA" id="ARBA00047597"/>
    </source>
</evidence>
<evidence type="ECO:0000313" key="13">
    <source>
        <dbReference type="EMBL" id="CAF4171607.1"/>
    </source>
</evidence>
<protein>
    <recommendedName>
        <fullName evidence="9">NAD(P)(+)--arginine ADP-ribosyltransferase</fullName>
        <ecNumber evidence="9">2.4.2.31</ecNumber>
    </recommendedName>
    <alternativeName>
        <fullName evidence="9">Mono(ADP-ribosyl)transferase</fullName>
    </alternativeName>
</protein>
<dbReference type="EMBL" id="CAJOBC010088625">
    <property type="protein sequence ID" value="CAF4371027.1"/>
    <property type="molecule type" value="Genomic_DNA"/>
</dbReference>
<keyword evidence="15" id="KW-1185">Reference proteome</keyword>
<feature type="region of interest" description="Disordered" evidence="10">
    <location>
        <begin position="1"/>
        <end position="54"/>
    </location>
</feature>
<dbReference type="PANTHER" id="PTHR45641:SF19">
    <property type="entry name" value="NEPHROCYSTIN-3"/>
    <property type="match status" value="1"/>
</dbReference>
<dbReference type="Pfam" id="PF13424">
    <property type="entry name" value="TPR_12"/>
    <property type="match status" value="2"/>
</dbReference>
<dbReference type="PANTHER" id="PTHR45641">
    <property type="entry name" value="TETRATRICOPEPTIDE REPEAT PROTEIN (AFU_ORTHOLOGUE AFUA_6G03870)"/>
    <property type="match status" value="1"/>
</dbReference>
<feature type="compositionally biased region" description="Basic and acidic residues" evidence="10">
    <location>
        <begin position="18"/>
        <end position="27"/>
    </location>
</feature>
<evidence type="ECO:0000256" key="5">
    <source>
        <dbReference type="ARBA" id="ARBA00022737"/>
    </source>
</evidence>
<keyword evidence="9" id="KW-0520">NAD</keyword>
<dbReference type="GO" id="GO:0016779">
    <property type="term" value="F:nucleotidyltransferase activity"/>
    <property type="evidence" value="ECO:0007669"/>
    <property type="project" value="UniProtKB-KW"/>
</dbReference>
<dbReference type="AlphaFoldDB" id="A0A815TRH3"/>
<dbReference type="InterPro" id="IPR019734">
    <property type="entry name" value="TPR_rpt"/>
</dbReference>
<reference evidence="12" key="1">
    <citation type="submission" date="2021-02" db="EMBL/GenBank/DDBJ databases">
        <authorList>
            <person name="Nowell W R."/>
        </authorList>
    </citation>
    <scope>NUCLEOTIDE SEQUENCE</scope>
</reference>
<keyword evidence="9" id="KW-0521">NADP</keyword>
<dbReference type="Proteomes" id="UP000677228">
    <property type="component" value="Unassembled WGS sequence"/>
</dbReference>
<feature type="compositionally biased region" description="Polar residues" evidence="10">
    <location>
        <begin position="156"/>
        <end position="167"/>
    </location>
</feature>
<proteinExistence type="inferred from homology"/>
<dbReference type="SUPFAM" id="SSF56399">
    <property type="entry name" value="ADP-ribosylation"/>
    <property type="match status" value="1"/>
</dbReference>
<sequence>MASSYRFDLSSVSSQKANRQEEKKMDLPQDQPVNSGTSPHRAFTDRQQSNSSRAIPLTAQSLSRAKIYTQPICTASIRRLPQPSSLPLSQRTTPPNLRIDATATPVTISQSSVNVRELIARLELGRPFVTSTISSSVPKAPNETVLHSRAIPLRTYQPSTTIHSSAGTDKEGKQPDHHALEQHTSLLASAVTSRNDYPLASSRPTLHASSAPDKTEDVSLETPTLVWLDRNVNDNEENVETQRKLRRIMYQLQAFDNIDKFEEYLRNRDRNIKVTLIISDSFGREQISHIHRLEELSALYVFTTSGTKRQDWAREYEKVQGVFTKPNDLIKQLVKHRKICEEAATSTAMNFYSHSAGDTSNTNLESRNASFLWFQLFIDILLKMSHSCVQDEARKDLIDLLKDESAGNDNELAIVDEYDSDYRAERAIWWYTRETCFYRILNKALRIFDFEVIFAMRSFLRDVSNQLEEEHKRFLRNYSGNRILRVYRGQGITDEELHLLRQNIGGFISMNAFLSTSLSKNVAIGFAKQMKKTPKFSCMLYQFEIDTRLPNCKPFAAIKHLSYIRGEDEVLIALGSIFRIEQITYDEQQQFWIGSLSLCDEDSYILKDILAQLKEEVGEDMIALGYMLNRQGDFEKARGYFQHLLNEPSISDFDAVHCYLGLGAAEFNLEDYQEALASYDQALKLIVKNNIDDQESIAVTYRCIGEVYQWKNELDLALKYEKEALSMLPDDHPELAKIYSIIANIYNDKNPPQLHSALRYQEKVLEIRQRLLHEHHPDIGVTWNNIGAIYTGIGNYEKALDAFMKSLEIKRTALPPGHPDTVDTEMNIDTVRAKMNEDEYEDNDDDEEH</sequence>
<dbReference type="PROSITE" id="PS50005">
    <property type="entry name" value="TPR"/>
    <property type="match status" value="3"/>
</dbReference>
<dbReference type="Pfam" id="PF01129">
    <property type="entry name" value="ART"/>
    <property type="match status" value="1"/>
</dbReference>
<dbReference type="Proteomes" id="UP000663829">
    <property type="component" value="Unassembled WGS sequence"/>
</dbReference>
<evidence type="ECO:0000313" key="14">
    <source>
        <dbReference type="EMBL" id="CAF4371027.1"/>
    </source>
</evidence>
<dbReference type="SMART" id="SM00028">
    <property type="entry name" value="TPR"/>
    <property type="match status" value="5"/>
</dbReference>
<dbReference type="EMBL" id="CAJOBA010045023">
    <property type="protein sequence ID" value="CAF4171607.1"/>
    <property type="molecule type" value="Genomic_DNA"/>
</dbReference>
<keyword evidence="3 9" id="KW-0808">Transferase</keyword>
<keyword evidence="4" id="KW-0548">Nucleotidyltransferase</keyword>
<gene>
    <name evidence="12" type="ORF">GPM918_LOCUS37079</name>
    <name evidence="11" type="ORF">OVA965_LOCUS31270</name>
    <name evidence="14" type="ORF">SRO942_LOCUS37836</name>
    <name evidence="13" type="ORF">TMI583_LOCUS32094</name>
</gene>
<evidence type="ECO:0000313" key="11">
    <source>
        <dbReference type="EMBL" id="CAF1361705.1"/>
    </source>
</evidence>
<evidence type="ECO:0000313" key="12">
    <source>
        <dbReference type="EMBL" id="CAF1510213.1"/>
    </source>
</evidence>
<keyword evidence="2 9" id="KW-0328">Glycosyltransferase</keyword>
<evidence type="ECO:0000256" key="9">
    <source>
        <dbReference type="RuleBase" id="RU361228"/>
    </source>
</evidence>
<comment type="catalytic activity">
    <reaction evidence="7 9">
        <text>L-arginyl-[protein] + NAD(+) = N(omega)-(ADP-D-ribosyl)-L-arginyl-[protein] + nicotinamide + H(+)</text>
        <dbReference type="Rhea" id="RHEA:19149"/>
        <dbReference type="Rhea" id="RHEA-COMP:10532"/>
        <dbReference type="Rhea" id="RHEA-COMP:15087"/>
        <dbReference type="ChEBI" id="CHEBI:15378"/>
        <dbReference type="ChEBI" id="CHEBI:17154"/>
        <dbReference type="ChEBI" id="CHEBI:29965"/>
        <dbReference type="ChEBI" id="CHEBI:57540"/>
        <dbReference type="ChEBI" id="CHEBI:142554"/>
        <dbReference type="EC" id="2.4.2.31"/>
    </reaction>
</comment>
<dbReference type="SUPFAM" id="SSF48452">
    <property type="entry name" value="TPR-like"/>
    <property type="match status" value="1"/>
</dbReference>
<evidence type="ECO:0000256" key="4">
    <source>
        <dbReference type="ARBA" id="ARBA00022695"/>
    </source>
</evidence>
<dbReference type="EMBL" id="CAJNOK010023374">
    <property type="protein sequence ID" value="CAF1361705.1"/>
    <property type="molecule type" value="Genomic_DNA"/>
</dbReference>
<comment type="similarity">
    <text evidence="1 9">Belongs to the Arg-specific ADP-ribosyltransferase family.</text>
</comment>
<feature type="repeat" description="TPR" evidence="8">
    <location>
        <begin position="698"/>
        <end position="731"/>
    </location>
</feature>
<dbReference type="Proteomes" id="UP000682733">
    <property type="component" value="Unassembled WGS sequence"/>
</dbReference>
<dbReference type="PROSITE" id="PS51996">
    <property type="entry name" value="TR_MART"/>
    <property type="match status" value="1"/>
</dbReference>
<keyword evidence="5" id="KW-0677">Repeat</keyword>
<evidence type="ECO:0000256" key="10">
    <source>
        <dbReference type="SAM" id="MobiDB-lite"/>
    </source>
</evidence>
<feature type="region of interest" description="Disordered" evidence="10">
    <location>
        <begin position="196"/>
        <end position="217"/>
    </location>
</feature>